<feature type="transmembrane region" description="Helical" evidence="2">
    <location>
        <begin position="349"/>
        <end position="367"/>
    </location>
</feature>
<comment type="caution">
    <text evidence="4">The sequence shown here is derived from an EMBL/GenBank/DDBJ whole genome shotgun (WGS) entry which is preliminary data.</text>
</comment>
<evidence type="ECO:0000256" key="3">
    <source>
        <dbReference type="SAM" id="SignalP"/>
    </source>
</evidence>
<accession>A0A2T4N454</accession>
<evidence type="ECO:0000256" key="2">
    <source>
        <dbReference type="SAM" id="Phobius"/>
    </source>
</evidence>
<reference evidence="4 5" key="1">
    <citation type="submission" date="2018-03" db="EMBL/GenBank/DDBJ databases">
        <title>Aeromonas veronii whole genome sequencing and analysis.</title>
        <authorList>
            <person name="Xie H."/>
            <person name="Liu T."/>
            <person name="Wang K."/>
        </authorList>
    </citation>
    <scope>NUCLEOTIDE SEQUENCE [LARGE SCALE GENOMIC DNA]</scope>
    <source>
        <strain evidence="4 5">XH.VA.1</strain>
    </source>
</reference>
<keyword evidence="2" id="KW-0472">Membrane</keyword>
<protein>
    <submittedName>
        <fullName evidence="4">Uncharacterized protein</fullName>
    </submittedName>
</protein>
<keyword evidence="2" id="KW-1133">Transmembrane helix</keyword>
<dbReference type="Proteomes" id="UP000241986">
    <property type="component" value="Unassembled WGS sequence"/>
</dbReference>
<evidence type="ECO:0000313" key="4">
    <source>
        <dbReference type="EMBL" id="PTH81620.1"/>
    </source>
</evidence>
<dbReference type="AlphaFoldDB" id="A0A2T4N454"/>
<proteinExistence type="predicted"/>
<keyword evidence="2" id="KW-0812">Transmembrane</keyword>
<keyword evidence="3" id="KW-0732">Signal</keyword>
<dbReference type="EMBL" id="PZKL01000017">
    <property type="protein sequence ID" value="PTH81620.1"/>
    <property type="molecule type" value="Genomic_DNA"/>
</dbReference>
<evidence type="ECO:0000313" key="5">
    <source>
        <dbReference type="Proteomes" id="UP000241986"/>
    </source>
</evidence>
<name>A0A2T4N454_AERVE</name>
<gene>
    <name evidence="4" type="ORF">DAA48_07240</name>
</gene>
<feature type="region of interest" description="Disordered" evidence="1">
    <location>
        <begin position="264"/>
        <end position="284"/>
    </location>
</feature>
<feature type="chain" id="PRO_5015449822" evidence="3">
    <location>
        <begin position="28"/>
        <end position="370"/>
    </location>
</feature>
<feature type="signal peptide" evidence="3">
    <location>
        <begin position="1"/>
        <end position="27"/>
    </location>
</feature>
<organism evidence="4 5">
    <name type="scientific">Aeromonas veronii</name>
    <dbReference type="NCBI Taxonomy" id="654"/>
    <lineage>
        <taxon>Bacteria</taxon>
        <taxon>Pseudomonadati</taxon>
        <taxon>Pseudomonadota</taxon>
        <taxon>Gammaproteobacteria</taxon>
        <taxon>Aeromonadales</taxon>
        <taxon>Aeromonadaceae</taxon>
        <taxon>Aeromonas</taxon>
    </lineage>
</organism>
<dbReference type="RefSeq" id="WP_107682971.1">
    <property type="nucleotide sequence ID" value="NZ_PZKL01000017.1"/>
</dbReference>
<sequence length="370" mass="39397">MVALRISTNRSVLAALSLIALTAPVHADVVELFPGAGTVRVANGTTGRIVGVTSIDRTARTVGAVIDARDKFGNAVRVNRVLRVVPDALARFGRTCLSPAGAARCAAVGAITAAAAYAGYDLINGWLQKPSTATGECPRDWIFLPGPDGTRVKTLQALPCIEKKTGYWVLKTAGPSGAADSWRTPAIPPSVQRGIFYTTWGDLNNPQPGDLWSYKRNWSRGEQQVEPENGGEISDAEFADMVLSNPAALQIAPGLYPDIFEPVTVDETAPNPGEGTKPNPDPDPEAQTDLASMADVPKDVIDVRRFYDWGSGWLPRQCPAPTVIPIMGQDFSIDYTTLCGLIESAVAPVLRLLSLFAFLSIVIVGVGRSS</sequence>
<evidence type="ECO:0000256" key="1">
    <source>
        <dbReference type="SAM" id="MobiDB-lite"/>
    </source>
</evidence>